<protein>
    <submittedName>
        <fullName evidence="8">Heme ABC transporter ATP-binding protein</fullName>
    </submittedName>
</protein>
<dbReference type="SUPFAM" id="SSF52540">
    <property type="entry name" value="P-loop containing nucleoside triphosphate hydrolases"/>
    <property type="match status" value="1"/>
</dbReference>
<dbReference type="RefSeq" id="WP_271089763.1">
    <property type="nucleotide sequence ID" value="NZ_JAPJZH010000006.1"/>
</dbReference>
<dbReference type="CDD" id="cd03214">
    <property type="entry name" value="ABC_Iron-Siderophores_B12_Hemin"/>
    <property type="match status" value="1"/>
</dbReference>
<dbReference type="SMART" id="SM00382">
    <property type="entry name" value="AAA"/>
    <property type="match status" value="1"/>
</dbReference>
<evidence type="ECO:0000259" key="7">
    <source>
        <dbReference type="PROSITE" id="PS50893"/>
    </source>
</evidence>
<comment type="caution">
    <text evidence="8">The sequence shown here is derived from an EMBL/GenBank/DDBJ whole genome shotgun (WGS) entry which is preliminary data.</text>
</comment>
<dbReference type="NCBIfam" id="NF010068">
    <property type="entry name" value="PRK13548.1"/>
    <property type="match status" value="1"/>
</dbReference>
<accession>A0ABT4VPH0</accession>
<keyword evidence="4 8" id="KW-0067">ATP-binding</keyword>
<proteinExistence type="inferred from homology"/>
<comment type="function">
    <text evidence="6">Part of the ABC transporter complex HmuTUV involved in hemin import. Responsible for energy coupling to the transport system.</text>
</comment>
<keyword evidence="5" id="KW-1278">Translocase</keyword>
<evidence type="ECO:0000256" key="3">
    <source>
        <dbReference type="ARBA" id="ARBA00022741"/>
    </source>
</evidence>
<dbReference type="PROSITE" id="PS00211">
    <property type="entry name" value="ABC_TRANSPORTER_1"/>
    <property type="match status" value="1"/>
</dbReference>
<evidence type="ECO:0000313" key="8">
    <source>
        <dbReference type="EMBL" id="MDA4846045.1"/>
    </source>
</evidence>
<name>A0ABT4VPH0_9HYPH</name>
<dbReference type="InterPro" id="IPR027417">
    <property type="entry name" value="P-loop_NTPase"/>
</dbReference>
<sequence length="265" mass="28672">MIDVKNTTIRIGKKEIVTDADFHAVPGEITTIIGPNGSGKTTLLKAISGDLAYCGSIRLHGREIASLLPWEMAEMRAVLPQSSSLAFPFTVREVVRFGLTTGRSGNAGKLSEDLVEMALDRVDLAGFTGRFYQELSGGEQQRVQLARVLCQVWEPVAGDTPRYLFLDEPISSLDIRHQLIIMDIARAYTRSGGGVIAVLHDLNLTSMYSDKVLVMQHGRCQAFGAPQDVIEDTLLQSVFECGLRVGAVPAAGGAFVLPQSAQPSQ</sequence>
<evidence type="ECO:0000256" key="4">
    <source>
        <dbReference type="ARBA" id="ARBA00022840"/>
    </source>
</evidence>
<dbReference type="Proteomes" id="UP001148313">
    <property type="component" value="Unassembled WGS sequence"/>
</dbReference>
<dbReference type="Pfam" id="PF00005">
    <property type="entry name" value="ABC_tran"/>
    <property type="match status" value="1"/>
</dbReference>
<dbReference type="PROSITE" id="PS50893">
    <property type="entry name" value="ABC_TRANSPORTER_2"/>
    <property type="match status" value="1"/>
</dbReference>
<keyword evidence="2" id="KW-0813">Transport</keyword>
<dbReference type="PANTHER" id="PTHR42794">
    <property type="entry name" value="HEMIN IMPORT ATP-BINDING PROTEIN HMUV"/>
    <property type="match status" value="1"/>
</dbReference>
<evidence type="ECO:0000256" key="1">
    <source>
        <dbReference type="ARBA" id="ARBA00005417"/>
    </source>
</evidence>
<dbReference type="EMBL" id="JAPJZH010000006">
    <property type="protein sequence ID" value="MDA4846045.1"/>
    <property type="molecule type" value="Genomic_DNA"/>
</dbReference>
<dbReference type="PANTHER" id="PTHR42794:SF1">
    <property type="entry name" value="HEMIN IMPORT ATP-BINDING PROTEIN HMUV"/>
    <property type="match status" value="1"/>
</dbReference>
<keyword evidence="9" id="KW-1185">Reference proteome</keyword>
<evidence type="ECO:0000256" key="5">
    <source>
        <dbReference type="ARBA" id="ARBA00022967"/>
    </source>
</evidence>
<dbReference type="InterPro" id="IPR003593">
    <property type="entry name" value="AAA+_ATPase"/>
</dbReference>
<evidence type="ECO:0000256" key="2">
    <source>
        <dbReference type="ARBA" id="ARBA00022448"/>
    </source>
</evidence>
<dbReference type="Gene3D" id="3.40.50.300">
    <property type="entry name" value="P-loop containing nucleotide triphosphate hydrolases"/>
    <property type="match status" value="1"/>
</dbReference>
<evidence type="ECO:0000313" key="9">
    <source>
        <dbReference type="Proteomes" id="UP001148313"/>
    </source>
</evidence>
<keyword evidence="3" id="KW-0547">Nucleotide-binding</keyword>
<gene>
    <name evidence="8" type="ORF">OOZ53_11840</name>
</gene>
<reference evidence="8" key="1">
    <citation type="submission" date="2022-11" db="EMBL/GenBank/DDBJ databases">
        <title>Hoeflea poritis sp. nov., isolated from scleractinian coral Porites lutea.</title>
        <authorList>
            <person name="Zhang G."/>
            <person name="Wei Q."/>
            <person name="Cai L."/>
        </authorList>
    </citation>
    <scope>NUCLEOTIDE SEQUENCE</scope>
    <source>
        <strain evidence="8">E7-10</strain>
    </source>
</reference>
<dbReference type="GO" id="GO:0005524">
    <property type="term" value="F:ATP binding"/>
    <property type="evidence" value="ECO:0007669"/>
    <property type="project" value="UniProtKB-KW"/>
</dbReference>
<dbReference type="InterPro" id="IPR003439">
    <property type="entry name" value="ABC_transporter-like_ATP-bd"/>
</dbReference>
<evidence type="ECO:0000256" key="6">
    <source>
        <dbReference type="ARBA" id="ARBA00037066"/>
    </source>
</evidence>
<comment type="similarity">
    <text evidence="1">Belongs to the ABC transporter superfamily.</text>
</comment>
<organism evidence="8 9">
    <name type="scientific">Hoeflea poritis</name>
    <dbReference type="NCBI Taxonomy" id="2993659"/>
    <lineage>
        <taxon>Bacteria</taxon>
        <taxon>Pseudomonadati</taxon>
        <taxon>Pseudomonadota</taxon>
        <taxon>Alphaproteobacteria</taxon>
        <taxon>Hyphomicrobiales</taxon>
        <taxon>Rhizobiaceae</taxon>
        <taxon>Hoeflea</taxon>
    </lineage>
</organism>
<feature type="domain" description="ABC transporter" evidence="7">
    <location>
        <begin position="2"/>
        <end position="242"/>
    </location>
</feature>
<dbReference type="InterPro" id="IPR017871">
    <property type="entry name" value="ABC_transporter-like_CS"/>
</dbReference>